<sequence>MTQGRSDHDARTGSSPGRRARRLAAVALPLLTGFLAACADADAGAFGFPGTARLPPACIATVNTVALQVMNRTNPLGQMQIFGDPAVFDPHLLRVTVTVFGARTDIYSVDLTIDDACRVLSASTRLESNEWPYR</sequence>
<dbReference type="RefSeq" id="WP_113893772.1">
    <property type="nucleotide sequence ID" value="NZ_QNRK01000057.1"/>
</dbReference>
<reference evidence="2 3" key="1">
    <citation type="submission" date="2018-06" db="EMBL/GenBank/DDBJ databases">
        <title>Genomic Encyclopedia of Type Strains, Phase IV (KMG-IV): sequencing the most valuable type-strain genomes for metagenomic binning, comparative biology and taxonomic classification.</title>
        <authorList>
            <person name="Goeker M."/>
        </authorList>
    </citation>
    <scope>NUCLEOTIDE SEQUENCE [LARGE SCALE GENOMIC DNA]</scope>
    <source>
        <strain evidence="2 3">DSM 24875</strain>
    </source>
</reference>
<evidence type="ECO:0000313" key="2">
    <source>
        <dbReference type="EMBL" id="RBP01264.1"/>
    </source>
</evidence>
<organism evidence="2 3">
    <name type="scientific">Roseiarcus fermentans</name>
    <dbReference type="NCBI Taxonomy" id="1473586"/>
    <lineage>
        <taxon>Bacteria</taxon>
        <taxon>Pseudomonadati</taxon>
        <taxon>Pseudomonadota</taxon>
        <taxon>Alphaproteobacteria</taxon>
        <taxon>Hyphomicrobiales</taxon>
        <taxon>Roseiarcaceae</taxon>
        <taxon>Roseiarcus</taxon>
    </lineage>
</organism>
<gene>
    <name evidence="2" type="ORF">DFR50_15726</name>
</gene>
<proteinExistence type="predicted"/>
<evidence type="ECO:0008006" key="4">
    <source>
        <dbReference type="Google" id="ProtNLM"/>
    </source>
</evidence>
<dbReference type="EMBL" id="QNRK01000057">
    <property type="protein sequence ID" value="RBP01264.1"/>
    <property type="molecule type" value="Genomic_DNA"/>
</dbReference>
<comment type="caution">
    <text evidence="2">The sequence shown here is derived from an EMBL/GenBank/DDBJ whole genome shotgun (WGS) entry which is preliminary data.</text>
</comment>
<keyword evidence="3" id="KW-1185">Reference proteome</keyword>
<feature type="chain" id="PRO_5016685353" description="Lipoprotein" evidence="1">
    <location>
        <begin position="40"/>
        <end position="134"/>
    </location>
</feature>
<keyword evidence="1" id="KW-0732">Signal</keyword>
<feature type="signal peptide" evidence="1">
    <location>
        <begin position="1"/>
        <end position="39"/>
    </location>
</feature>
<accession>A0A366EFT8</accession>
<evidence type="ECO:0000256" key="1">
    <source>
        <dbReference type="SAM" id="SignalP"/>
    </source>
</evidence>
<protein>
    <recommendedName>
        <fullName evidence="4">Lipoprotein</fullName>
    </recommendedName>
</protein>
<name>A0A366EFT8_9HYPH</name>
<dbReference type="AlphaFoldDB" id="A0A366EFT8"/>
<dbReference type="Proteomes" id="UP000253529">
    <property type="component" value="Unassembled WGS sequence"/>
</dbReference>
<evidence type="ECO:0000313" key="3">
    <source>
        <dbReference type="Proteomes" id="UP000253529"/>
    </source>
</evidence>